<dbReference type="Pfam" id="PF07963">
    <property type="entry name" value="N_methyl"/>
    <property type="match status" value="1"/>
</dbReference>
<dbReference type="NCBIfam" id="TIGR04294">
    <property type="entry name" value="pre_pil_HX9DG"/>
    <property type="match status" value="1"/>
</dbReference>
<dbReference type="PANTHER" id="PTHR30093">
    <property type="entry name" value="GENERAL SECRETION PATHWAY PROTEIN G"/>
    <property type="match status" value="1"/>
</dbReference>
<dbReference type="Gene3D" id="3.30.700.10">
    <property type="entry name" value="Glycoprotein, Type 4 Pilin"/>
    <property type="match status" value="1"/>
</dbReference>
<dbReference type="AlphaFoldDB" id="A0A518A9S3"/>
<keyword evidence="3" id="KW-1185">Reference proteome</keyword>
<accession>A0A518A9S3</accession>
<feature type="domain" description="DUF1559" evidence="1">
    <location>
        <begin position="35"/>
        <end position="310"/>
    </location>
</feature>
<gene>
    <name evidence="2" type="ORF">Enr10x_39690</name>
</gene>
<dbReference type="Pfam" id="PF07596">
    <property type="entry name" value="SBP_bac_10"/>
    <property type="match status" value="1"/>
</dbReference>
<dbReference type="Proteomes" id="UP000315647">
    <property type="component" value="Chromosome"/>
</dbReference>
<dbReference type="PANTHER" id="PTHR30093:SF2">
    <property type="entry name" value="TYPE II SECRETION SYSTEM PROTEIN H"/>
    <property type="match status" value="1"/>
</dbReference>
<dbReference type="SUPFAM" id="SSF54523">
    <property type="entry name" value="Pili subunits"/>
    <property type="match status" value="1"/>
</dbReference>
<name>A0A518A9S3_9PLAN</name>
<accession>A0A517QAM1</accession>
<evidence type="ECO:0000313" key="3">
    <source>
        <dbReference type="Proteomes" id="UP000315647"/>
    </source>
</evidence>
<dbReference type="EMBL" id="CP037421">
    <property type="protein sequence ID" value="QDT28625.1"/>
    <property type="molecule type" value="Genomic_DNA"/>
</dbReference>
<dbReference type="PROSITE" id="PS00409">
    <property type="entry name" value="PROKAR_NTER_METHYL"/>
    <property type="match status" value="1"/>
</dbReference>
<reference evidence="2 3" key="1">
    <citation type="submission" date="2019-03" db="EMBL/GenBank/DDBJ databases">
        <title>Deep-cultivation of Planctomycetes and their phenomic and genomic characterization uncovers novel biology.</title>
        <authorList>
            <person name="Wiegand S."/>
            <person name="Jogler M."/>
            <person name="Boedeker C."/>
            <person name="Pinto D."/>
            <person name="Vollmers J."/>
            <person name="Rivas-Marin E."/>
            <person name="Kohn T."/>
            <person name="Peeters S.H."/>
            <person name="Heuer A."/>
            <person name="Rast P."/>
            <person name="Oberbeckmann S."/>
            <person name="Bunk B."/>
            <person name="Jeske O."/>
            <person name="Meyerdierks A."/>
            <person name="Storesund J.E."/>
            <person name="Kallscheuer N."/>
            <person name="Luecker S."/>
            <person name="Lage O.M."/>
            <person name="Pohl T."/>
            <person name="Merkel B.J."/>
            <person name="Hornburger P."/>
            <person name="Mueller R.-W."/>
            <person name="Bruemmer F."/>
            <person name="Labrenz M."/>
            <person name="Spormann A.M."/>
            <person name="Op den Camp H."/>
            <person name="Overmann J."/>
            <person name="Amann R."/>
            <person name="Jetten M.S.M."/>
            <person name="Mascher T."/>
            <person name="Medema M.H."/>
            <person name="Devos D.P."/>
            <person name="Kaster A.-K."/>
            <person name="Ovreas L."/>
            <person name="Rohde M."/>
            <person name="Galperin M.Y."/>
            <person name="Jogler C."/>
        </authorList>
    </citation>
    <scope>NUCLEOTIDE SEQUENCE [LARGE SCALE GENOMIC DNA]</scope>
    <source>
        <strain evidence="2 3">Enr10</strain>
    </source>
</reference>
<dbReference type="InterPro" id="IPR011453">
    <property type="entry name" value="DUF1559"/>
</dbReference>
<proteinExistence type="predicted"/>
<dbReference type="InterPro" id="IPR027558">
    <property type="entry name" value="Pre_pil_HX9DG_C"/>
</dbReference>
<organism evidence="2 3">
    <name type="scientific">Gimesia panareensis</name>
    <dbReference type="NCBI Taxonomy" id="2527978"/>
    <lineage>
        <taxon>Bacteria</taxon>
        <taxon>Pseudomonadati</taxon>
        <taxon>Planctomycetota</taxon>
        <taxon>Planctomycetia</taxon>
        <taxon>Planctomycetales</taxon>
        <taxon>Planctomycetaceae</taxon>
        <taxon>Gimesia</taxon>
    </lineage>
</organism>
<protein>
    <submittedName>
        <fullName evidence="2">Putative major pilin subunit</fullName>
    </submittedName>
</protein>
<dbReference type="NCBIfam" id="TIGR02532">
    <property type="entry name" value="IV_pilin_GFxxxE"/>
    <property type="match status" value="1"/>
</dbReference>
<evidence type="ECO:0000259" key="1">
    <source>
        <dbReference type="Pfam" id="PF07596"/>
    </source>
</evidence>
<evidence type="ECO:0000313" key="2">
    <source>
        <dbReference type="EMBL" id="QDT28625.1"/>
    </source>
</evidence>
<dbReference type="InterPro" id="IPR045584">
    <property type="entry name" value="Pilin-like"/>
</dbReference>
<dbReference type="InterPro" id="IPR012902">
    <property type="entry name" value="N_methyl_site"/>
</dbReference>
<sequence>MSIRQGHRRGFTLIELLVVIAIIAILIALLLPAVQQAREAARRSQCKNNLKQIGLALHNYHDAYTTLPPAMCLTLNGSDFGQWGPQARLLPYLDQANLQNLINFSLPYNTQVAAVKTRVPTYMCPSEVNDRASLEDGISQYPINYAANMGNWLVFNPTNGTAGNGAFGPNSKIKMRDFIDGTSNTISFSEVKAFQPNVKEGGSPTATPPSQASVVGGWGGGNFSDDNGHTEWVEGRVHQDGFTTTFVPNTKVPYVSGSQTYDIDYTSMEEGDSGSSPTYAAVTSRSYHIGVVHSLLMDGAVRSISSNIDLGVWRALGTRAGGEVIGEF</sequence>
<dbReference type="RefSeq" id="WP_145111516.1">
    <property type="nucleotide sequence ID" value="NZ_CP036277.1"/>
</dbReference>